<dbReference type="SMART" id="SM00875">
    <property type="entry name" value="BACK"/>
    <property type="match status" value="1"/>
</dbReference>
<feature type="region of interest" description="Disordered" evidence="8">
    <location>
        <begin position="105"/>
        <end position="136"/>
    </location>
</feature>
<evidence type="ECO:0000256" key="7">
    <source>
        <dbReference type="ARBA" id="ARBA00043912"/>
    </source>
</evidence>
<evidence type="ECO:0000313" key="10">
    <source>
        <dbReference type="EMBL" id="KAJ9576364.1"/>
    </source>
</evidence>
<dbReference type="Proteomes" id="UP001233999">
    <property type="component" value="Unassembled WGS sequence"/>
</dbReference>
<feature type="non-terminal residue" evidence="10">
    <location>
        <position position="1"/>
    </location>
</feature>
<dbReference type="PANTHER" id="PTHR24412">
    <property type="entry name" value="KELCH PROTEIN"/>
    <property type="match status" value="1"/>
</dbReference>
<dbReference type="SUPFAM" id="SSF117281">
    <property type="entry name" value="Kelch motif"/>
    <property type="match status" value="2"/>
</dbReference>
<keyword evidence="3" id="KW-0880">Kelch repeat</keyword>
<dbReference type="InterPro" id="IPR015915">
    <property type="entry name" value="Kelch-typ_b-propeller"/>
</dbReference>
<dbReference type="EMBL" id="JASPKZ010009798">
    <property type="protein sequence ID" value="KAJ9576364.1"/>
    <property type="molecule type" value="Genomic_DNA"/>
</dbReference>
<dbReference type="AlphaFoldDB" id="A0AAD7Z954"/>
<dbReference type="PRINTS" id="PR00501">
    <property type="entry name" value="KELCHREPEAT"/>
</dbReference>
<dbReference type="PIRSF" id="PIRSF037037">
    <property type="entry name" value="Kelch-like_protein_gigaxonin"/>
    <property type="match status" value="1"/>
</dbReference>
<evidence type="ECO:0000256" key="8">
    <source>
        <dbReference type="SAM" id="MobiDB-lite"/>
    </source>
</evidence>
<name>A0AAD7Z954_DIPPU</name>
<reference evidence="10" key="2">
    <citation type="submission" date="2023-05" db="EMBL/GenBank/DDBJ databases">
        <authorList>
            <person name="Fouks B."/>
        </authorList>
    </citation>
    <scope>NUCLEOTIDE SEQUENCE</scope>
    <source>
        <strain evidence="10">Stay&amp;Tobe</strain>
        <tissue evidence="10">Testes</tissue>
    </source>
</reference>
<keyword evidence="11" id="KW-1185">Reference proteome</keyword>
<evidence type="ECO:0000256" key="4">
    <source>
        <dbReference type="ARBA" id="ARBA00022737"/>
    </source>
</evidence>
<dbReference type="SUPFAM" id="SSF54695">
    <property type="entry name" value="POZ domain"/>
    <property type="match status" value="1"/>
</dbReference>
<proteinExistence type="predicted"/>
<evidence type="ECO:0000256" key="6">
    <source>
        <dbReference type="ARBA" id="ARBA00023203"/>
    </source>
</evidence>
<evidence type="ECO:0000256" key="2">
    <source>
        <dbReference type="ARBA" id="ARBA00013699"/>
    </source>
</evidence>
<evidence type="ECO:0000259" key="9">
    <source>
        <dbReference type="PROSITE" id="PS50097"/>
    </source>
</evidence>
<feature type="compositionally biased region" description="Low complexity" evidence="8">
    <location>
        <begin position="107"/>
        <end position="118"/>
    </location>
</feature>
<protein>
    <recommendedName>
        <fullName evidence="2">Kelch-like protein diablo</fullName>
    </recommendedName>
</protein>
<keyword evidence="6" id="KW-0009">Actin-binding</keyword>
<dbReference type="InterPro" id="IPR000210">
    <property type="entry name" value="BTB/POZ_dom"/>
</dbReference>
<sequence>SSLRQRNNSWKHSPLKMPSAVEGETQRLQFYVKLMSCGLTIISIPYCPCSNSACSMVINSLSFRDYLTCMRTRINERKRENMPEKVNWSRRFLHDLMASIEMPPLKSSDSSGGHVSASKQLNLNGSPANGNEVPSVSTQDKKYSCRHYASKVLQNLNFLRQNSRFCDVEIVAGGRVMKAHRAVLSASSPYFQAMFTTGLLEVQKDTIELHAIPPQILNTLIDFIYTGEININQDNVQELMIAADMLELNEVVVGCTEFLKYELHATNAIGIFRFAEGHNCEELANSAVEFIQLHFPQICNEEEFFELPKDLLTKFLSSEHLRKIPTSSVFQAAMRWIMHDVTQRRRYVFEILSHVRLPLLSVCLLERAINDCGDGSLKVALRSVRKDLVTKKGSLVPLYVHPRLCAKKDIFVIGGSKRELVSAWTRSSECTFESVERFDTFRREWCRASPMGIGRILPGVATLNGRIFVVGGEQESQILANGECYDPREDTWSKVASMVVPRCEFGLCALYGNLYAVGGWVGEDIGGSIEKYDPALDEWRLEGDLPEPRFSMGVVSYDGLIYIVGGCTHSRRHLQDLLSFNPVTGEWTTLPSMLVPRSQMGVAVLDGYLYVVGGTNRHNEVLQSVERYSFEENKWSKLPSLKVGRASPACASADGLLYVIGGDQTHEVNFYRAQITITSVECYDPLADTWLDCPPLPESRSEAGAVVV</sequence>
<dbReference type="Pfam" id="PF07707">
    <property type="entry name" value="BACK"/>
    <property type="match status" value="1"/>
</dbReference>
<dbReference type="PANTHER" id="PTHR24412:SF35">
    <property type="entry name" value="ACTIN-BINDING PROTEIN IPP"/>
    <property type="match status" value="1"/>
</dbReference>
<comment type="pathway">
    <text evidence="1">Protein modification; protein ubiquitination.</text>
</comment>
<dbReference type="Gene3D" id="2.120.10.80">
    <property type="entry name" value="Kelch-type beta propeller"/>
    <property type="match status" value="2"/>
</dbReference>
<dbReference type="InterPro" id="IPR011705">
    <property type="entry name" value="BACK"/>
</dbReference>
<dbReference type="InterPro" id="IPR006652">
    <property type="entry name" value="Kelch_1"/>
</dbReference>
<evidence type="ECO:0000256" key="1">
    <source>
        <dbReference type="ARBA" id="ARBA00004906"/>
    </source>
</evidence>
<reference evidence="10" key="1">
    <citation type="journal article" date="2023" name="IScience">
        <title>Live-bearing cockroach genome reveals convergent evolutionary mechanisms linked to viviparity in insects and beyond.</title>
        <authorList>
            <person name="Fouks B."/>
            <person name="Harrison M.C."/>
            <person name="Mikhailova A.A."/>
            <person name="Marchal E."/>
            <person name="English S."/>
            <person name="Carruthers M."/>
            <person name="Jennings E.C."/>
            <person name="Chiamaka E.L."/>
            <person name="Frigard R.A."/>
            <person name="Pippel M."/>
            <person name="Attardo G.M."/>
            <person name="Benoit J.B."/>
            <person name="Bornberg-Bauer E."/>
            <person name="Tobe S.S."/>
        </authorList>
    </citation>
    <scope>NUCLEOTIDE SEQUENCE</scope>
    <source>
        <strain evidence="10">Stay&amp;Tobe</strain>
    </source>
</reference>
<dbReference type="InterPro" id="IPR017096">
    <property type="entry name" value="BTB-kelch_protein"/>
</dbReference>
<organism evidence="10 11">
    <name type="scientific">Diploptera punctata</name>
    <name type="common">Pacific beetle cockroach</name>
    <dbReference type="NCBI Taxonomy" id="6984"/>
    <lineage>
        <taxon>Eukaryota</taxon>
        <taxon>Metazoa</taxon>
        <taxon>Ecdysozoa</taxon>
        <taxon>Arthropoda</taxon>
        <taxon>Hexapoda</taxon>
        <taxon>Insecta</taxon>
        <taxon>Pterygota</taxon>
        <taxon>Neoptera</taxon>
        <taxon>Polyneoptera</taxon>
        <taxon>Dictyoptera</taxon>
        <taxon>Blattodea</taxon>
        <taxon>Blaberoidea</taxon>
        <taxon>Blaberidae</taxon>
        <taxon>Diplopterinae</taxon>
        <taxon>Diploptera</taxon>
    </lineage>
</organism>
<dbReference type="Gene3D" id="1.25.40.420">
    <property type="match status" value="1"/>
</dbReference>
<feature type="domain" description="BTB" evidence="9">
    <location>
        <begin position="166"/>
        <end position="233"/>
    </location>
</feature>
<evidence type="ECO:0000256" key="5">
    <source>
        <dbReference type="ARBA" id="ARBA00022786"/>
    </source>
</evidence>
<dbReference type="Gene3D" id="3.30.710.10">
    <property type="entry name" value="Potassium Channel Kv1.1, Chain A"/>
    <property type="match status" value="1"/>
</dbReference>
<dbReference type="PROSITE" id="PS50097">
    <property type="entry name" value="BTB"/>
    <property type="match status" value="1"/>
</dbReference>
<keyword evidence="4" id="KW-0677">Repeat</keyword>
<evidence type="ECO:0000313" key="11">
    <source>
        <dbReference type="Proteomes" id="UP001233999"/>
    </source>
</evidence>
<dbReference type="Pfam" id="PF01344">
    <property type="entry name" value="Kelch_1"/>
    <property type="match status" value="1"/>
</dbReference>
<gene>
    <name evidence="10" type="ORF">L9F63_006776</name>
</gene>
<keyword evidence="5" id="KW-0833">Ubl conjugation pathway</keyword>
<dbReference type="FunFam" id="1.25.40.420:FF:000001">
    <property type="entry name" value="Kelch-like family member 12"/>
    <property type="match status" value="1"/>
</dbReference>
<dbReference type="SMART" id="SM00612">
    <property type="entry name" value="Kelch"/>
    <property type="match status" value="6"/>
</dbReference>
<evidence type="ECO:0000256" key="3">
    <source>
        <dbReference type="ARBA" id="ARBA00022441"/>
    </source>
</evidence>
<dbReference type="Pfam" id="PF24681">
    <property type="entry name" value="Kelch_KLHDC2_KLHL20_DRC7"/>
    <property type="match status" value="1"/>
</dbReference>
<comment type="function">
    <text evidence="7">Probable substrate-specific adapter of an E3 ubiquitin-protein ligase complex which mediates the ubiquitination and subsequent proteasomal degradation of target proteins. May have a role in synapse differentiation and growth.</text>
</comment>
<dbReference type="InterPro" id="IPR011333">
    <property type="entry name" value="SKP1/BTB/POZ_sf"/>
</dbReference>
<feature type="compositionally biased region" description="Polar residues" evidence="8">
    <location>
        <begin position="119"/>
        <end position="136"/>
    </location>
</feature>
<dbReference type="SMART" id="SM00225">
    <property type="entry name" value="BTB"/>
    <property type="match status" value="1"/>
</dbReference>
<accession>A0AAD7Z954</accession>
<comment type="caution">
    <text evidence="10">The sequence shown here is derived from an EMBL/GenBank/DDBJ whole genome shotgun (WGS) entry which is preliminary data.</text>
</comment>
<dbReference type="GO" id="GO:0003779">
    <property type="term" value="F:actin binding"/>
    <property type="evidence" value="ECO:0007669"/>
    <property type="project" value="UniProtKB-KW"/>
</dbReference>
<dbReference type="Pfam" id="PF00651">
    <property type="entry name" value="BTB"/>
    <property type="match status" value="1"/>
</dbReference>